<dbReference type="OMA" id="ECFDNIP"/>
<protein>
    <recommendedName>
        <fullName evidence="1">Pyrin domain-containing protein</fullName>
    </recommendedName>
</protein>
<name>A0A670JHB8_PODMU</name>
<dbReference type="PROSITE" id="PS50824">
    <property type="entry name" value="DAPIN"/>
    <property type="match status" value="1"/>
</dbReference>
<sequence length="91" mass="10720">MKKTIRDHLVFTLENLREDDLNRFKFKLSELPIAECFDNIPQGPLEKANAMELSRLLLGFYMEDYAVQVTVDVLNAINCRDEAEREVRRFL</sequence>
<feature type="domain" description="Pyrin" evidence="1">
    <location>
        <begin position="1"/>
        <end position="91"/>
    </location>
</feature>
<accession>A0A670JHB8</accession>
<dbReference type="InterPro" id="IPR011029">
    <property type="entry name" value="DEATH-like_dom_sf"/>
</dbReference>
<reference evidence="2" key="2">
    <citation type="submission" date="2025-08" db="UniProtKB">
        <authorList>
            <consortium name="Ensembl"/>
        </authorList>
    </citation>
    <scope>IDENTIFICATION</scope>
</reference>
<dbReference type="SMART" id="SM01289">
    <property type="entry name" value="PYRIN"/>
    <property type="match status" value="1"/>
</dbReference>
<dbReference type="GeneTree" id="ENSGT01030000235085"/>
<dbReference type="Gene3D" id="1.10.533.10">
    <property type="entry name" value="Death Domain, Fas"/>
    <property type="match status" value="1"/>
</dbReference>
<dbReference type="SUPFAM" id="SSF47986">
    <property type="entry name" value="DEATH domain"/>
    <property type="match status" value="1"/>
</dbReference>
<dbReference type="CDD" id="cd08321">
    <property type="entry name" value="Pyrin_ASC-like"/>
    <property type="match status" value="1"/>
</dbReference>
<evidence type="ECO:0000313" key="2">
    <source>
        <dbReference type="Ensembl" id="ENSPMRP00000024068.1"/>
    </source>
</evidence>
<dbReference type="Pfam" id="PF02758">
    <property type="entry name" value="PYRIN"/>
    <property type="match status" value="1"/>
</dbReference>
<organism evidence="2 3">
    <name type="scientific">Podarcis muralis</name>
    <name type="common">Wall lizard</name>
    <name type="synonym">Lacerta muralis</name>
    <dbReference type="NCBI Taxonomy" id="64176"/>
    <lineage>
        <taxon>Eukaryota</taxon>
        <taxon>Metazoa</taxon>
        <taxon>Chordata</taxon>
        <taxon>Craniata</taxon>
        <taxon>Vertebrata</taxon>
        <taxon>Euteleostomi</taxon>
        <taxon>Lepidosauria</taxon>
        <taxon>Squamata</taxon>
        <taxon>Bifurcata</taxon>
        <taxon>Unidentata</taxon>
        <taxon>Episquamata</taxon>
        <taxon>Laterata</taxon>
        <taxon>Lacertibaenia</taxon>
        <taxon>Lacertidae</taxon>
        <taxon>Podarcis</taxon>
    </lineage>
</organism>
<proteinExistence type="predicted"/>
<dbReference type="InterPro" id="IPR004020">
    <property type="entry name" value="DAPIN"/>
</dbReference>
<evidence type="ECO:0000313" key="3">
    <source>
        <dbReference type="Proteomes" id="UP000472272"/>
    </source>
</evidence>
<reference evidence="2" key="3">
    <citation type="submission" date="2025-09" db="UniProtKB">
        <authorList>
            <consortium name="Ensembl"/>
        </authorList>
    </citation>
    <scope>IDENTIFICATION</scope>
</reference>
<dbReference type="AlphaFoldDB" id="A0A670JHB8"/>
<evidence type="ECO:0000259" key="1">
    <source>
        <dbReference type="PROSITE" id="PS50824"/>
    </source>
</evidence>
<dbReference type="Proteomes" id="UP000472272">
    <property type="component" value="Chromosome 13"/>
</dbReference>
<keyword evidence="3" id="KW-1185">Reference proteome</keyword>
<reference evidence="2 3" key="1">
    <citation type="journal article" date="2019" name="Proc. Natl. Acad. Sci. U.S.A.">
        <title>Regulatory changes in pterin and carotenoid genes underlie balanced color polymorphisms in the wall lizard.</title>
        <authorList>
            <person name="Andrade P."/>
            <person name="Pinho C."/>
            <person name="Perez I de Lanuza G."/>
            <person name="Afonso S."/>
            <person name="Brejcha J."/>
            <person name="Rubin C.J."/>
            <person name="Wallerman O."/>
            <person name="Pereira P."/>
            <person name="Sabatino S.J."/>
            <person name="Bellati A."/>
            <person name="Pellitteri-Rosa D."/>
            <person name="Bosakova Z."/>
            <person name="Bunikis I."/>
            <person name="Carretero M.A."/>
            <person name="Feiner N."/>
            <person name="Marsik P."/>
            <person name="Pauperio F."/>
            <person name="Salvi D."/>
            <person name="Soler L."/>
            <person name="While G.M."/>
            <person name="Uller T."/>
            <person name="Font E."/>
            <person name="Andersson L."/>
            <person name="Carneiro M."/>
        </authorList>
    </citation>
    <scope>NUCLEOTIDE SEQUENCE</scope>
</reference>
<dbReference type="Ensembl" id="ENSPMRT00000025532.1">
    <property type="protein sequence ID" value="ENSPMRP00000024068.1"/>
    <property type="gene ID" value="ENSPMRG00000015575.1"/>
</dbReference>